<organism evidence="2 3">
    <name type="scientific">Penicillium subrubescens</name>
    <dbReference type="NCBI Taxonomy" id="1316194"/>
    <lineage>
        <taxon>Eukaryota</taxon>
        <taxon>Fungi</taxon>
        <taxon>Dikarya</taxon>
        <taxon>Ascomycota</taxon>
        <taxon>Pezizomycotina</taxon>
        <taxon>Eurotiomycetes</taxon>
        <taxon>Eurotiomycetidae</taxon>
        <taxon>Eurotiales</taxon>
        <taxon>Aspergillaceae</taxon>
        <taxon>Penicillium</taxon>
    </lineage>
</organism>
<dbReference type="EMBL" id="MNBE01000280">
    <property type="protein sequence ID" value="OKP11390.1"/>
    <property type="molecule type" value="Genomic_DNA"/>
</dbReference>
<evidence type="ECO:0000313" key="3">
    <source>
        <dbReference type="Proteomes" id="UP000186955"/>
    </source>
</evidence>
<dbReference type="SUPFAM" id="SSF103378">
    <property type="entry name" value="2-methylcitrate dehydratase PrpD"/>
    <property type="match status" value="1"/>
</dbReference>
<evidence type="ECO:0000256" key="1">
    <source>
        <dbReference type="SAM" id="MobiDB-lite"/>
    </source>
</evidence>
<dbReference type="InterPro" id="IPR042183">
    <property type="entry name" value="MmgE/PrpD_sf_1"/>
</dbReference>
<reference evidence="2 3" key="1">
    <citation type="submission" date="2016-10" db="EMBL/GenBank/DDBJ databases">
        <title>Genome sequence of the ascomycete fungus Penicillium subrubescens.</title>
        <authorList>
            <person name="De Vries R.P."/>
            <person name="Peng M."/>
            <person name="Dilokpimol A."/>
            <person name="Hilden K."/>
            <person name="Makela M.R."/>
            <person name="Grigoriev I."/>
            <person name="Riley R."/>
            <person name="Granchi Z."/>
        </authorList>
    </citation>
    <scope>NUCLEOTIDE SEQUENCE [LARGE SCALE GENOMIC DNA]</scope>
    <source>
        <strain evidence="2 3">CBS 132785</strain>
    </source>
</reference>
<name>A0A1Q5UFY6_9EURO</name>
<accession>A0A1Q5UFY6</accession>
<dbReference type="Gene3D" id="1.10.4100.10">
    <property type="entry name" value="2-methylcitrate dehydratase PrpD"/>
    <property type="match status" value="1"/>
</dbReference>
<dbReference type="InterPro" id="IPR036148">
    <property type="entry name" value="MmgE/PrpD_sf"/>
</dbReference>
<dbReference type="STRING" id="1316194.A0A1Q5UFY6"/>
<dbReference type="Proteomes" id="UP000186955">
    <property type="component" value="Unassembled WGS sequence"/>
</dbReference>
<dbReference type="AlphaFoldDB" id="A0A1Q5UFY6"/>
<sequence length="101" mass="11292">MSAQFGSNVKRMRRGFAAQDGRFTILMAETGYIGIKNVFEEQYGVFLLTFRQFAGKEPSYLVDRLRVGLGEVRQSENTRAKSHASMAGTHCTIDTVAPQQN</sequence>
<gene>
    <name evidence="2" type="ORF">PENSUB_3082</name>
</gene>
<evidence type="ECO:0000313" key="2">
    <source>
        <dbReference type="EMBL" id="OKP11390.1"/>
    </source>
</evidence>
<proteinExistence type="predicted"/>
<comment type="caution">
    <text evidence="2">The sequence shown here is derived from an EMBL/GenBank/DDBJ whole genome shotgun (WGS) entry which is preliminary data.</text>
</comment>
<keyword evidence="3" id="KW-1185">Reference proteome</keyword>
<feature type="region of interest" description="Disordered" evidence="1">
    <location>
        <begin position="74"/>
        <end position="101"/>
    </location>
</feature>
<protein>
    <submittedName>
        <fullName evidence="2">Uncharacterized protein</fullName>
    </submittedName>
</protein>
<dbReference type="GO" id="GO:0016829">
    <property type="term" value="F:lyase activity"/>
    <property type="evidence" value="ECO:0007669"/>
    <property type="project" value="InterPro"/>
</dbReference>